<comment type="similarity">
    <text evidence="7">Belongs to the DHHC palmitoyltransferase family.</text>
</comment>
<evidence type="ECO:0000256" key="1">
    <source>
        <dbReference type="ARBA" id="ARBA00004141"/>
    </source>
</evidence>
<evidence type="ECO:0000313" key="10">
    <source>
        <dbReference type="EMBL" id="JAB95835.1"/>
    </source>
</evidence>
<dbReference type="PROSITE" id="PS50216">
    <property type="entry name" value="DHHC"/>
    <property type="match status" value="1"/>
</dbReference>
<feature type="domain" description="Palmitoyltransferase DHHC" evidence="9">
    <location>
        <begin position="88"/>
        <end position="223"/>
    </location>
</feature>
<feature type="region of interest" description="Disordered" evidence="8">
    <location>
        <begin position="418"/>
        <end position="451"/>
    </location>
</feature>
<dbReference type="InterPro" id="IPR039859">
    <property type="entry name" value="PFA4/ZDH16/20/ERF2-like"/>
</dbReference>
<feature type="transmembrane region" description="Helical" evidence="7">
    <location>
        <begin position="53"/>
        <end position="75"/>
    </location>
</feature>
<evidence type="ECO:0000256" key="7">
    <source>
        <dbReference type="RuleBase" id="RU079119"/>
    </source>
</evidence>
<accession>W8B3X2</accession>
<evidence type="ECO:0000256" key="8">
    <source>
        <dbReference type="SAM" id="MobiDB-lite"/>
    </source>
</evidence>
<proteinExistence type="evidence at transcript level"/>
<keyword evidence="6 7" id="KW-0012">Acyltransferase</keyword>
<feature type="transmembrane region" description="Helical" evidence="7">
    <location>
        <begin position="135"/>
        <end position="159"/>
    </location>
</feature>
<keyword evidence="2 7" id="KW-0808">Transferase</keyword>
<sequence>MASSLHSIWRFLHWGPLTALGIIKVITITALYMNSMWWPPNASLGGFIHQCLFLLFSTLTTYNYIMATLTGPGLLPKKWKPKNPKDVDQLQYCTICEGYKAPRSHHCRKCNRCVKKMDHHCPWINHCVGWANHAYFTYFLAFAILGSFQASIILGFAFYRGVHRYWYLTHGQMHLATVQFTMTTIIMTIFATGLAIGVVLALGMLLYIQLKSILKNQTSIEMWIVEKADYRRYCNLDEDDFVYPYDLGWRQNLLQVFSKRLVSKGDGITWPVLEGCDQYTLTREQIAQKAEKRARTKTFRCVHPATGRYLPLFSQGLRVCLSPPCTDEARIRLEPGDVIKVTRFREHWLFGERVVPAIELRNPELKRKGPTRGWFPRRCAIELIQPKHYFYSNSSEQSENEVDSLDDRQHNARNVKIMNNATNGVPNMSKETFANGNSKQPTQNGQGKKKK</sequence>
<comment type="catalytic activity">
    <reaction evidence="7">
        <text>L-cysteinyl-[protein] + hexadecanoyl-CoA = S-hexadecanoyl-L-cysteinyl-[protein] + CoA</text>
        <dbReference type="Rhea" id="RHEA:36683"/>
        <dbReference type="Rhea" id="RHEA-COMP:10131"/>
        <dbReference type="Rhea" id="RHEA-COMP:11032"/>
        <dbReference type="ChEBI" id="CHEBI:29950"/>
        <dbReference type="ChEBI" id="CHEBI:57287"/>
        <dbReference type="ChEBI" id="CHEBI:57379"/>
        <dbReference type="ChEBI" id="CHEBI:74151"/>
        <dbReference type="EC" id="2.3.1.225"/>
    </reaction>
</comment>
<evidence type="ECO:0000256" key="5">
    <source>
        <dbReference type="ARBA" id="ARBA00023136"/>
    </source>
</evidence>
<dbReference type="GO" id="GO:0019706">
    <property type="term" value="F:protein-cysteine S-palmitoyltransferase activity"/>
    <property type="evidence" value="ECO:0007669"/>
    <property type="project" value="UniProtKB-EC"/>
</dbReference>
<evidence type="ECO:0000256" key="3">
    <source>
        <dbReference type="ARBA" id="ARBA00022692"/>
    </source>
</evidence>
<comment type="domain">
    <text evidence="7">The DHHC domain is required for palmitoyltransferase activity.</text>
</comment>
<gene>
    <name evidence="10" type="primary">ZDHC6</name>
</gene>
<name>W8B3X2_CERCA</name>
<comment type="subcellular location">
    <subcellularLocation>
        <location evidence="1">Membrane</location>
        <topology evidence="1">Multi-pass membrane protein</topology>
    </subcellularLocation>
</comment>
<keyword evidence="3 7" id="KW-0812">Transmembrane</keyword>
<organism evidence="10">
    <name type="scientific">Ceratitis capitata</name>
    <name type="common">Mediterranean fruit fly</name>
    <name type="synonym">Tephritis capitata</name>
    <dbReference type="NCBI Taxonomy" id="7213"/>
    <lineage>
        <taxon>Eukaryota</taxon>
        <taxon>Metazoa</taxon>
        <taxon>Ecdysozoa</taxon>
        <taxon>Arthropoda</taxon>
        <taxon>Hexapoda</taxon>
        <taxon>Insecta</taxon>
        <taxon>Pterygota</taxon>
        <taxon>Neoptera</taxon>
        <taxon>Endopterygota</taxon>
        <taxon>Diptera</taxon>
        <taxon>Brachycera</taxon>
        <taxon>Muscomorpha</taxon>
        <taxon>Tephritoidea</taxon>
        <taxon>Tephritidae</taxon>
        <taxon>Ceratitis</taxon>
        <taxon>Ceratitis</taxon>
    </lineage>
</organism>
<feature type="transmembrane region" description="Helical" evidence="7">
    <location>
        <begin position="179"/>
        <end position="208"/>
    </location>
</feature>
<reference evidence="10" key="1">
    <citation type="submission" date="2013-07" db="EMBL/GenBank/DDBJ databases">
        <authorList>
            <person name="Geib S."/>
        </authorList>
    </citation>
    <scope>NUCLEOTIDE SEQUENCE</scope>
</reference>
<dbReference type="PANTHER" id="PTHR12246">
    <property type="entry name" value="PALMITOYLTRANSFERASE ZDHHC16"/>
    <property type="match status" value="1"/>
</dbReference>
<evidence type="ECO:0000256" key="4">
    <source>
        <dbReference type="ARBA" id="ARBA00022989"/>
    </source>
</evidence>
<dbReference type="GO" id="GO:0016020">
    <property type="term" value="C:membrane"/>
    <property type="evidence" value="ECO:0007669"/>
    <property type="project" value="UniProtKB-SubCell"/>
</dbReference>
<reference evidence="10" key="2">
    <citation type="journal article" date="2014" name="BMC Genomics">
        <title>A genomic perspective to assessing quality of mass-reared SIT flies used in Mediterranean fruit fly (Ceratitis capitata) eradication in California.</title>
        <authorList>
            <person name="Calla B."/>
            <person name="Hall B."/>
            <person name="Hou S."/>
            <person name="Geib S.M."/>
        </authorList>
    </citation>
    <scope>NUCLEOTIDE SEQUENCE</scope>
</reference>
<dbReference type="Pfam" id="PF01529">
    <property type="entry name" value="DHHC"/>
    <property type="match status" value="1"/>
</dbReference>
<dbReference type="EC" id="2.3.1.225" evidence="7"/>
<dbReference type="InterPro" id="IPR001594">
    <property type="entry name" value="Palmitoyltrfase_DHHC"/>
</dbReference>
<evidence type="ECO:0000256" key="6">
    <source>
        <dbReference type="ARBA" id="ARBA00023315"/>
    </source>
</evidence>
<evidence type="ECO:0000256" key="2">
    <source>
        <dbReference type="ARBA" id="ARBA00022679"/>
    </source>
</evidence>
<keyword evidence="5 7" id="KW-0472">Membrane</keyword>
<dbReference type="EMBL" id="GAMC01010720">
    <property type="protein sequence ID" value="JAB95835.1"/>
    <property type="molecule type" value="mRNA"/>
</dbReference>
<keyword evidence="4 7" id="KW-1133">Transmembrane helix</keyword>
<feature type="transmembrane region" description="Helical" evidence="7">
    <location>
        <begin position="12"/>
        <end position="33"/>
    </location>
</feature>
<dbReference type="AlphaFoldDB" id="W8B3X2"/>
<protein>
    <recommendedName>
        <fullName evidence="7">Palmitoyltransferase</fullName>
        <ecNumber evidence="7">2.3.1.225</ecNumber>
    </recommendedName>
</protein>
<evidence type="ECO:0000259" key="9">
    <source>
        <dbReference type="Pfam" id="PF01529"/>
    </source>
</evidence>
<dbReference type="OrthoDB" id="331948at2759"/>